<protein>
    <submittedName>
        <fullName evidence="1">L-ribulose-5-phosphate 3-epimerase</fullName>
    </submittedName>
</protein>
<dbReference type="Proteomes" id="UP000683011">
    <property type="component" value="Segment"/>
</dbReference>
<keyword evidence="2" id="KW-1185">Reference proteome</keyword>
<proteinExistence type="predicted"/>
<evidence type="ECO:0000313" key="1">
    <source>
        <dbReference type="EMBL" id="QMP84895.1"/>
    </source>
</evidence>
<dbReference type="EMBL" id="MT497068">
    <property type="protein sequence ID" value="QMP84895.1"/>
    <property type="molecule type" value="Genomic_DNA"/>
</dbReference>
<accession>A0A7D7FAV8</accession>
<reference evidence="2" key="1">
    <citation type="submission" date="2020-05" db="EMBL/GenBank/DDBJ databases">
        <title>Genomics and ecology of novel Flavobacterium phages from the Baltic Sea.</title>
        <authorList>
            <person name="Hoetzinger M."/>
            <person name="Nilsson E."/>
            <person name="Holmfeldt K."/>
        </authorList>
    </citation>
    <scope>NUCLEOTIDE SEQUENCE [LARGE SCALE GENOMIC DNA]</scope>
</reference>
<gene>
    <name evidence="1" type="ORF">elemo143B_phanotate5</name>
</gene>
<name>A0A7D7FAV8_9CAUD</name>
<organism evidence="1 2">
    <name type="scientific">Flavobacterium phage vB_FspP_elemoB_14-3B</name>
    <dbReference type="NCBI Taxonomy" id="2743804"/>
    <lineage>
        <taxon>Viruses</taxon>
        <taxon>Duplodnaviria</taxon>
        <taxon>Heunggongvirae</taxon>
        <taxon>Uroviricota</taxon>
        <taxon>Caudoviricetes</taxon>
        <taxon>Elemovirus</taxon>
        <taxon>Elemovirus elemoB</taxon>
    </lineage>
</organism>
<sequence>MKETISFLKDNKGKYLNFKDLNKTYYTDSFINATPIPNIKDAIKLAEHFKLEVKSVDVEVFKTEYSKIVSKILVVGELLYRELNRYNDDIPVIPGLNKHVRNAVRNASDKLKAFHKLSDSIVATGKDELFFEASGDFEELMNCIVDGLEKDTMKDLVKKLKKKTK</sequence>
<evidence type="ECO:0000313" key="2">
    <source>
        <dbReference type="Proteomes" id="UP000683011"/>
    </source>
</evidence>